<accession>A0A9D4NMS6</accession>
<proteinExistence type="predicted"/>
<evidence type="ECO:0000256" key="2">
    <source>
        <dbReference type="SAM" id="Phobius"/>
    </source>
</evidence>
<feature type="region of interest" description="Disordered" evidence="1">
    <location>
        <begin position="499"/>
        <end position="528"/>
    </location>
</feature>
<feature type="transmembrane region" description="Helical" evidence="2">
    <location>
        <begin position="271"/>
        <end position="290"/>
    </location>
</feature>
<feature type="compositionally biased region" description="Polar residues" evidence="1">
    <location>
        <begin position="413"/>
        <end position="424"/>
    </location>
</feature>
<keyword evidence="2" id="KW-1133">Transmembrane helix</keyword>
<comment type="caution">
    <text evidence="3">The sequence shown here is derived from an EMBL/GenBank/DDBJ whole genome shotgun (WGS) entry which is preliminary data.</text>
</comment>
<feature type="transmembrane region" description="Helical" evidence="2">
    <location>
        <begin position="12"/>
        <end position="34"/>
    </location>
</feature>
<dbReference type="EMBL" id="SDOV01000009">
    <property type="protein sequence ID" value="KAH7636630.1"/>
    <property type="molecule type" value="Genomic_DNA"/>
</dbReference>
<reference evidence="3" key="2">
    <citation type="journal article" date="2021" name="World Allergy Organ. J.">
        <title>Chromosome-level assembly of Dermatophagoides farinae genome and transcriptome reveals two novel allergens Der f 37 and Der f 39.</title>
        <authorList>
            <person name="Chen J."/>
            <person name="Cai Z."/>
            <person name="Fan D."/>
            <person name="Hu J."/>
            <person name="Hou Y."/>
            <person name="He Y."/>
            <person name="Zhang Z."/>
            <person name="Zhao Z."/>
            <person name="Gao P."/>
            <person name="Hu W."/>
            <person name="Sun J."/>
            <person name="Li J."/>
            <person name="Ji K."/>
        </authorList>
    </citation>
    <scope>NUCLEOTIDE SEQUENCE</scope>
    <source>
        <strain evidence="3">JKM2019</strain>
    </source>
</reference>
<keyword evidence="2" id="KW-0812">Transmembrane</keyword>
<name>A0A9D4NMS6_DERFA</name>
<dbReference type="AlphaFoldDB" id="A0A9D4NMS6"/>
<reference evidence="3" key="1">
    <citation type="submission" date="2020-06" db="EMBL/GenBank/DDBJ databases">
        <authorList>
            <person name="Ji K."/>
            <person name="Li J."/>
        </authorList>
    </citation>
    <scope>NUCLEOTIDE SEQUENCE</scope>
    <source>
        <strain evidence="3">JKM2019</strain>
        <tissue evidence="3">Whole body</tissue>
    </source>
</reference>
<feature type="transmembrane region" description="Helical" evidence="2">
    <location>
        <begin position="336"/>
        <end position="360"/>
    </location>
</feature>
<feature type="transmembrane region" description="Helical" evidence="2">
    <location>
        <begin position="227"/>
        <end position="250"/>
    </location>
</feature>
<gene>
    <name evidence="3" type="ORF">HUG17_6836</name>
</gene>
<feature type="transmembrane region" description="Helical" evidence="2">
    <location>
        <begin position="195"/>
        <end position="215"/>
    </location>
</feature>
<dbReference type="Proteomes" id="UP000828236">
    <property type="component" value="Unassembled WGS sequence"/>
</dbReference>
<organism evidence="3">
    <name type="scientific">Dermatophagoides farinae</name>
    <name type="common">American house dust mite</name>
    <dbReference type="NCBI Taxonomy" id="6954"/>
    <lineage>
        <taxon>Eukaryota</taxon>
        <taxon>Metazoa</taxon>
        <taxon>Ecdysozoa</taxon>
        <taxon>Arthropoda</taxon>
        <taxon>Chelicerata</taxon>
        <taxon>Arachnida</taxon>
        <taxon>Acari</taxon>
        <taxon>Acariformes</taxon>
        <taxon>Sarcoptiformes</taxon>
        <taxon>Astigmata</taxon>
        <taxon>Psoroptidia</taxon>
        <taxon>Analgoidea</taxon>
        <taxon>Pyroglyphidae</taxon>
        <taxon>Dermatophagoidinae</taxon>
        <taxon>Dermatophagoides</taxon>
    </lineage>
</organism>
<keyword evidence="2" id="KW-0472">Membrane</keyword>
<feature type="region of interest" description="Disordered" evidence="1">
    <location>
        <begin position="384"/>
        <end position="437"/>
    </location>
</feature>
<feature type="compositionally biased region" description="Basic residues" evidence="1">
    <location>
        <begin position="384"/>
        <end position="407"/>
    </location>
</feature>
<feature type="compositionally biased region" description="Basic and acidic residues" evidence="1">
    <location>
        <begin position="506"/>
        <end position="518"/>
    </location>
</feature>
<evidence type="ECO:0000313" key="3">
    <source>
        <dbReference type="EMBL" id="KAH7636630.1"/>
    </source>
</evidence>
<protein>
    <submittedName>
        <fullName evidence="3">Uncharacterized protein</fullName>
    </submittedName>
</protein>
<feature type="transmembrane region" description="Helical" evidence="2">
    <location>
        <begin position="296"/>
        <end position="315"/>
    </location>
</feature>
<sequence>MFFESDFRPSAPFITVVATFIIFIVLICLVRLFISPYILMTVYDDCNFLNYQHQYVLRLLFAGISSTYEPETTTVTVRIDHSIRRCRDIPFMPEIMDRATLYKGLHCAKIFIRTCERYQDIKCVTLYHNGRGSILVDSVELQDVDQANSIIATVQFPIGEEHFMQKVRAFPFGREKLTEIEDDIRPTSNVTCLETYYFIYASLNIIYALNAFTFMSKCSQPGAECRLQMIFVLGLISCGLSCAAFILLILPFRYVIKVYYHNNMGRGFCKLARFVYLLIVLLSNHFYFIFLPILTFIYTIIVLVGFMTAGFACELSTKNQFHRVNEANHLFRADTFWLVTTGFSVFLYFCVVCMAIPLAICINYIQLPSDQHWRQQLQDTWARAQRHGHGHKQRRRPVANNRNRWHSYRSDEAQSLVTSRNQPDNKGYEDDRRITTTTDTSTDMDSYYNMLIKRKNEIKSISTFVKPGLLAGGIRRHFKRQQRQTPVGATIAYGHDNLTLGKYHKPTNDKPRPIENKKQPARNDSLHQFSSAGEDYYQLMLKHQKVRSVSQYKALANK</sequence>
<evidence type="ECO:0000256" key="1">
    <source>
        <dbReference type="SAM" id="MobiDB-lite"/>
    </source>
</evidence>